<evidence type="ECO:0000313" key="1">
    <source>
        <dbReference type="EMBL" id="CBK21399.2"/>
    </source>
</evidence>
<dbReference type="RefSeq" id="XP_012895447.1">
    <property type="nucleotide sequence ID" value="XM_013039993.1"/>
</dbReference>
<dbReference type="InParanoid" id="D8M010"/>
<sequence>MITSPLLLEFATCTSVPHLAWLLQSLSFDRLINKCTFSDPNFGFSWFALKRTPLDSAEEVMMAAIRVVAVHVAVNATAYYAAMQELAARKLRERQESRRLFHSVFPMNEWKQCMESSMADGSKSEIVRFPKEPEGEEGVKNENSVRCGCRSARLGFAVKPICFCLPGENLTMRKQLKVLFGTVQVEG</sequence>
<name>D8M010_BLAHO</name>
<dbReference type="Proteomes" id="UP000008312">
    <property type="component" value="Unassembled WGS sequence"/>
</dbReference>
<dbReference type="EMBL" id="FN668642">
    <property type="protein sequence ID" value="CBK21399.2"/>
    <property type="molecule type" value="Genomic_DNA"/>
</dbReference>
<reference evidence="1" key="1">
    <citation type="submission" date="2010-02" db="EMBL/GenBank/DDBJ databases">
        <title>Sequencing and annotation of the Blastocystis hominis genome.</title>
        <authorList>
            <person name="Wincker P."/>
        </authorList>
    </citation>
    <scope>NUCLEOTIDE SEQUENCE</scope>
    <source>
        <strain evidence="1">Singapore isolate B</strain>
    </source>
</reference>
<proteinExistence type="predicted"/>
<gene>
    <name evidence="1" type="ORF">GSBLH_T00001570001</name>
</gene>
<accession>D8M010</accession>
<dbReference type="GeneID" id="24918813"/>
<evidence type="ECO:0000313" key="2">
    <source>
        <dbReference type="Proteomes" id="UP000008312"/>
    </source>
</evidence>
<dbReference type="AlphaFoldDB" id="D8M010"/>
<organism evidence="1">
    <name type="scientific">Blastocystis hominis</name>
    <dbReference type="NCBI Taxonomy" id="12968"/>
    <lineage>
        <taxon>Eukaryota</taxon>
        <taxon>Sar</taxon>
        <taxon>Stramenopiles</taxon>
        <taxon>Bigyra</taxon>
        <taxon>Opalozoa</taxon>
        <taxon>Opalinata</taxon>
        <taxon>Blastocystidae</taxon>
        <taxon>Blastocystis</taxon>
    </lineage>
</organism>
<keyword evidence="2" id="KW-1185">Reference proteome</keyword>
<protein>
    <submittedName>
        <fullName evidence="1">Uncharacterized protein</fullName>
    </submittedName>
</protein>